<dbReference type="Proteomes" id="UP000694853">
    <property type="component" value="Unplaced"/>
</dbReference>
<organism evidence="2 3">
    <name type="scientific">Abrus precatorius</name>
    <name type="common">Indian licorice</name>
    <name type="synonym">Glycine abrus</name>
    <dbReference type="NCBI Taxonomy" id="3816"/>
    <lineage>
        <taxon>Eukaryota</taxon>
        <taxon>Viridiplantae</taxon>
        <taxon>Streptophyta</taxon>
        <taxon>Embryophyta</taxon>
        <taxon>Tracheophyta</taxon>
        <taxon>Spermatophyta</taxon>
        <taxon>Magnoliopsida</taxon>
        <taxon>eudicotyledons</taxon>
        <taxon>Gunneridae</taxon>
        <taxon>Pentapetalae</taxon>
        <taxon>rosids</taxon>
        <taxon>fabids</taxon>
        <taxon>Fabales</taxon>
        <taxon>Fabaceae</taxon>
        <taxon>Papilionoideae</taxon>
        <taxon>50 kb inversion clade</taxon>
        <taxon>NPAAA clade</taxon>
        <taxon>indigoferoid/millettioid clade</taxon>
        <taxon>Abreae</taxon>
        <taxon>Abrus</taxon>
    </lineage>
</organism>
<dbReference type="KEGG" id="aprc:113867382"/>
<accession>A0A8B8LSN9</accession>
<evidence type="ECO:0000313" key="3">
    <source>
        <dbReference type="RefSeq" id="XP_027358478.1"/>
    </source>
</evidence>
<dbReference type="GeneID" id="113867382"/>
<dbReference type="RefSeq" id="XP_027358478.1">
    <property type="nucleotide sequence ID" value="XM_027502677.1"/>
</dbReference>
<protein>
    <submittedName>
        <fullName evidence="3">Uncharacterized protein LOC113867382</fullName>
    </submittedName>
</protein>
<evidence type="ECO:0000313" key="2">
    <source>
        <dbReference type="Proteomes" id="UP000694853"/>
    </source>
</evidence>
<dbReference type="AlphaFoldDB" id="A0A8B8LSN9"/>
<reference evidence="2" key="1">
    <citation type="journal article" date="2019" name="Toxins">
        <title>Detection of Abrin-Like and Prepropulchellin-Like Toxin Genes and Transcripts Using Whole Genome Sequencing and Full-Length Transcript Sequencing of Abrus precatorius.</title>
        <authorList>
            <person name="Hovde B.T."/>
            <person name="Daligault H.E."/>
            <person name="Hanschen E.R."/>
            <person name="Kunde Y.A."/>
            <person name="Johnson M.B."/>
            <person name="Starkenburg S.R."/>
            <person name="Johnson S.L."/>
        </authorList>
    </citation>
    <scope>NUCLEOTIDE SEQUENCE [LARGE SCALE GENOMIC DNA]</scope>
</reference>
<feature type="region of interest" description="Disordered" evidence="1">
    <location>
        <begin position="32"/>
        <end position="83"/>
    </location>
</feature>
<feature type="compositionally biased region" description="Low complexity" evidence="1">
    <location>
        <begin position="148"/>
        <end position="163"/>
    </location>
</feature>
<evidence type="ECO:0000256" key="1">
    <source>
        <dbReference type="SAM" id="MobiDB-lite"/>
    </source>
</evidence>
<dbReference type="PANTHER" id="PTHR35466">
    <property type="entry name" value="SERINE/ARGININE REPETITIVE MATRIX PROTEIN 1"/>
    <property type="match status" value="1"/>
</dbReference>
<dbReference type="OrthoDB" id="1110378at2759"/>
<dbReference type="PANTHER" id="PTHR35466:SF4">
    <property type="entry name" value="EXPRESSED PROTEIN"/>
    <property type="match status" value="1"/>
</dbReference>
<proteinExistence type="predicted"/>
<name>A0A8B8LSN9_ABRPR</name>
<keyword evidence="2" id="KW-1185">Reference proteome</keyword>
<gene>
    <name evidence="3" type="primary">LOC113867382</name>
</gene>
<reference evidence="3" key="2">
    <citation type="submission" date="2025-08" db="UniProtKB">
        <authorList>
            <consortium name="RefSeq"/>
        </authorList>
    </citation>
    <scope>IDENTIFICATION</scope>
    <source>
        <tissue evidence="3">Young leaves</tissue>
    </source>
</reference>
<sequence length="174" mass="19809">MGLSVEIDEGDCCNFKKEGAVPFKWEIKPGTPIVQQKHHHRQHQKPESQLLKLRPPPPAGSYLLSPMEPRTPSFRSTPRARSERWRFERPLLARAESVSSGCFFSPFLRRLRSRKRVTKRVVEEDYTPELETLGRWSLSSRKSLSPFRASTTSSSVASSPRPVGDAEWAGFGLF</sequence>
<feature type="region of interest" description="Disordered" evidence="1">
    <location>
        <begin position="141"/>
        <end position="174"/>
    </location>
</feature>